<organism evidence="1 2">
    <name type="scientific">Coemansia linderi</name>
    <dbReference type="NCBI Taxonomy" id="2663919"/>
    <lineage>
        <taxon>Eukaryota</taxon>
        <taxon>Fungi</taxon>
        <taxon>Fungi incertae sedis</taxon>
        <taxon>Zoopagomycota</taxon>
        <taxon>Kickxellomycotina</taxon>
        <taxon>Kickxellomycetes</taxon>
        <taxon>Kickxellales</taxon>
        <taxon>Kickxellaceae</taxon>
        <taxon>Coemansia</taxon>
    </lineage>
</organism>
<gene>
    <name evidence="1" type="primary">spp2</name>
    <name evidence="1" type="ORF">GGI18_000226</name>
</gene>
<sequence>TNSEPTQKTIAIIGAQDSVTLGTGEQKKELVIPVKKNSDWMKRDTPVAEETSERYGLQIMAPSNRPRERPRGVVKEAATEDVDEETYERVPIEEFGAAMLRGMGWKEEKTEGPATHKVRSSLLGLGAKEREKIN</sequence>
<accession>A0ACC1KPY7</accession>
<reference evidence="1" key="1">
    <citation type="submission" date="2022-07" db="EMBL/GenBank/DDBJ databases">
        <title>Phylogenomic reconstructions and comparative analyses of Kickxellomycotina fungi.</title>
        <authorList>
            <person name="Reynolds N.K."/>
            <person name="Stajich J.E."/>
            <person name="Barry K."/>
            <person name="Grigoriev I.V."/>
            <person name="Crous P."/>
            <person name="Smith M.E."/>
        </authorList>
    </citation>
    <scope>NUCLEOTIDE SEQUENCE</scope>
    <source>
        <strain evidence="1">BCRC 34191</strain>
    </source>
</reference>
<name>A0ACC1KPY7_9FUNG</name>
<feature type="non-terminal residue" evidence="1">
    <location>
        <position position="1"/>
    </location>
</feature>
<dbReference type="Proteomes" id="UP001140066">
    <property type="component" value="Unassembled WGS sequence"/>
</dbReference>
<dbReference type="EMBL" id="JANBUK010000012">
    <property type="protein sequence ID" value="KAJ2792647.1"/>
    <property type="molecule type" value="Genomic_DNA"/>
</dbReference>
<evidence type="ECO:0000313" key="2">
    <source>
        <dbReference type="Proteomes" id="UP001140066"/>
    </source>
</evidence>
<comment type="caution">
    <text evidence="1">The sequence shown here is derived from an EMBL/GenBank/DDBJ whole genome shotgun (WGS) entry which is preliminary data.</text>
</comment>
<protein>
    <submittedName>
        <fullName evidence="1">DNA primase large subunit Spp2</fullName>
    </submittedName>
</protein>
<evidence type="ECO:0000313" key="1">
    <source>
        <dbReference type="EMBL" id="KAJ2792647.1"/>
    </source>
</evidence>
<keyword evidence="2" id="KW-1185">Reference proteome</keyword>
<proteinExistence type="predicted"/>